<accession>A0A7X0SNQ7</accession>
<comment type="caution">
    <text evidence="1">The sequence shown here is derived from an EMBL/GenBank/DDBJ whole genome shotgun (WGS) entry which is preliminary data.</text>
</comment>
<dbReference type="AlphaFoldDB" id="A0A7X0SNQ7"/>
<protein>
    <submittedName>
        <fullName evidence="1">Uncharacterized protein</fullName>
    </submittedName>
</protein>
<sequence length="104" mass="11536">MEHYDLASLRLSQNEESWALAFGKARLSVVNEYGTRSWYVDIDGISDRELLERFANTVEIDVVVEAVTIGGRVLKGDGYFHPNPWHAAAAIRGVGELEGYASAH</sequence>
<organism evidence="1 2">
    <name type="scientific">Cohnella zeiphila</name>
    <dbReference type="NCBI Taxonomy" id="2761120"/>
    <lineage>
        <taxon>Bacteria</taxon>
        <taxon>Bacillati</taxon>
        <taxon>Bacillota</taxon>
        <taxon>Bacilli</taxon>
        <taxon>Bacillales</taxon>
        <taxon>Paenibacillaceae</taxon>
        <taxon>Cohnella</taxon>
    </lineage>
</organism>
<proteinExistence type="predicted"/>
<dbReference type="Proteomes" id="UP000564644">
    <property type="component" value="Unassembled WGS sequence"/>
</dbReference>
<gene>
    <name evidence="1" type="ORF">H7C18_09315</name>
</gene>
<dbReference type="EMBL" id="JACJVO010000009">
    <property type="protein sequence ID" value="MBB6731103.1"/>
    <property type="molecule type" value="Genomic_DNA"/>
</dbReference>
<dbReference type="RefSeq" id="WP_185128744.1">
    <property type="nucleotide sequence ID" value="NZ_JACJVO010000009.1"/>
</dbReference>
<name>A0A7X0SNQ7_9BACL</name>
<keyword evidence="2" id="KW-1185">Reference proteome</keyword>
<reference evidence="1 2" key="1">
    <citation type="submission" date="2020-08" db="EMBL/GenBank/DDBJ databases">
        <title>Cohnella phylogeny.</title>
        <authorList>
            <person name="Dunlap C."/>
        </authorList>
    </citation>
    <scope>NUCLEOTIDE SEQUENCE [LARGE SCALE GENOMIC DNA]</scope>
    <source>
        <strain evidence="1 2">CBP 2801</strain>
    </source>
</reference>
<evidence type="ECO:0000313" key="1">
    <source>
        <dbReference type="EMBL" id="MBB6731103.1"/>
    </source>
</evidence>
<evidence type="ECO:0000313" key="2">
    <source>
        <dbReference type="Proteomes" id="UP000564644"/>
    </source>
</evidence>